<dbReference type="InterPro" id="IPR002789">
    <property type="entry name" value="HerA_central"/>
</dbReference>
<keyword evidence="3" id="KW-1185">Reference proteome</keyword>
<dbReference type="InterPro" id="IPR027417">
    <property type="entry name" value="P-loop_NTPase"/>
</dbReference>
<evidence type="ECO:0000313" key="3">
    <source>
        <dbReference type="Proteomes" id="UP000256763"/>
    </source>
</evidence>
<sequence length="224" mass="24949">MSLANQPLLVFQGEGQAPHAGLWASATPTATGVRPLEGALTQTVELAFEDACRNVIVFGLTGMGKSTGIMKPALERLIEKGCSGLVLDCKEDYAALVKRYPKRVTLVGASRLSRPINLLAGMTAAAFQALIEQLRPKNEKDPYWGSMAVQDATLVFEYHWLRYRQAPTLDLIYQALFQPSRFCRELDRWVASREKIPHSFALRLDAVRQNAFPSLPPAPRNWHD</sequence>
<accession>A0A3E0WV58</accession>
<name>A0A3E0WV58_9GAMM</name>
<dbReference type="Pfam" id="PF01935">
    <property type="entry name" value="DUF87"/>
    <property type="match status" value="1"/>
</dbReference>
<dbReference type="Gene3D" id="3.40.50.300">
    <property type="entry name" value="P-loop containing nucleotide triphosphate hydrolases"/>
    <property type="match status" value="1"/>
</dbReference>
<comment type="caution">
    <text evidence="2">The sequence shown here is derived from an EMBL/GenBank/DDBJ whole genome shotgun (WGS) entry which is preliminary data.</text>
</comment>
<feature type="domain" description="Helicase HerA central" evidence="1">
    <location>
        <begin position="53"/>
        <end position="111"/>
    </location>
</feature>
<protein>
    <recommendedName>
        <fullName evidence="1">Helicase HerA central domain-containing protein</fullName>
    </recommendedName>
</protein>
<dbReference type="RefSeq" id="WP_116302133.1">
    <property type="nucleotide sequence ID" value="NZ_NFZV01000008.1"/>
</dbReference>
<dbReference type="OrthoDB" id="6342351at2"/>
<reference evidence="3" key="1">
    <citation type="submission" date="2017-05" db="EMBL/GenBank/DDBJ databases">
        <authorList>
            <person name="Sharma S."/>
            <person name="Sidhu C."/>
            <person name="Pinnaka A.K."/>
        </authorList>
    </citation>
    <scope>NUCLEOTIDE SEQUENCE [LARGE SCALE GENOMIC DNA]</scope>
    <source>
        <strain evidence="3">AK93</strain>
    </source>
</reference>
<dbReference type="EMBL" id="NFZW01000008">
    <property type="protein sequence ID" value="RFA36872.1"/>
    <property type="molecule type" value="Genomic_DNA"/>
</dbReference>
<dbReference type="SUPFAM" id="SSF52540">
    <property type="entry name" value="P-loop containing nucleoside triphosphate hydrolases"/>
    <property type="match status" value="1"/>
</dbReference>
<organism evidence="2 3">
    <name type="scientific">Alkalilimnicola ehrlichii</name>
    <dbReference type="NCBI Taxonomy" id="351052"/>
    <lineage>
        <taxon>Bacteria</taxon>
        <taxon>Pseudomonadati</taxon>
        <taxon>Pseudomonadota</taxon>
        <taxon>Gammaproteobacteria</taxon>
        <taxon>Chromatiales</taxon>
        <taxon>Ectothiorhodospiraceae</taxon>
        <taxon>Alkalilimnicola</taxon>
    </lineage>
</organism>
<evidence type="ECO:0000313" key="2">
    <source>
        <dbReference type="EMBL" id="RFA36872.1"/>
    </source>
</evidence>
<dbReference type="Proteomes" id="UP000256763">
    <property type="component" value="Unassembled WGS sequence"/>
</dbReference>
<gene>
    <name evidence="2" type="ORF">CAL65_10170</name>
</gene>
<dbReference type="AlphaFoldDB" id="A0A3E0WV58"/>
<evidence type="ECO:0000259" key="1">
    <source>
        <dbReference type="Pfam" id="PF01935"/>
    </source>
</evidence>
<proteinExistence type="predicted"/>